<feature type="compositionally biased region" description="Basic and acidic residues" evidence="2">
    <location>
        <begin position="291"/>
        <end position="308"/>
    </location>
</feature>
<gene>
    <name evidence="5" type="ORF">LTR25_009045</name>
</gene>
<name>A0AAV9PYT2_9PEZI</name>
<keyword evidence="1" id="KW-0863">Zinc-finger</keyword>
<dbReference type="GO" id="GO:0008270">
    <property type="term" value="F:zinc ion binding"/>
    <property type="evidence" value="ECO:0007669"/>
    <property type="project" value="UniProtKB-KW"/>
</dbReference>
<keyword evidence="3" id="KW-0472">Membrane</keyword>
<dbReference type="InterPro" id="IPR001841">
    <property type="entry name" value="Znf_RING"/>
</dbReference>
<evidence type="ECO:0000256" key="2">
    <source>
        <dbReference type="SAM" id="MobiDB-lite"/>
    </source>
</evidence>
<dbReference type="Proteomes" id="UP001345827">
    <property type="component" value="Unassembled WGS sequence"/>
</dbReference>
<evidence type="ECO:0000256" key="3">
    <source>
        <dbReference type="SAM" id="Phobius"/>
    </source>
</evidence>
<dbReference type="SUPFAM" id="SSF57850">
    <property type="entry name" value="RING/U-box"/>
    <property type="match status" value="1"/>
</dbReference>
<keyword evidence="3" id="KW-1133">Transmembrane helix</keyword>
<dbReference type="InterPro" id="IPR013083">
    <property type="entry name" value="Znf_RING/FYVE/PHD"/>
</dbReference>
<dbReference type="Pfam" id="PF13639">
    <property type="entry name" value="zf-RING_2"/>
    <property type="match status" value="1"/>
</dbReference>
<dbReference type="AlphaFoldDB" id="A0AAV9PYT2"/>
<evidence type="ECO:0000313" key="6">
    <source>
        <dbReference type="Proteomes" id="UP001345827"/>
    </source>
</evidence>
<feature type="compositionally biased region" description="Polar residues" evidence="2">
    <location>
        <begin position="429"/>
        <end position="439"/>
    </location>
</feature>
<keyword evidence="6" id="KW-1185">Reference proteome</keyword>
<dbReference type="CDD" id="cd16454">
    <property type="entry name" value="RING-H2_PA-TM-RING"/>
    <property type="match status" value="1"/>
</dbReference>
<keyword evidence="1" id="KW-0862">Zinc</keyword>
<dbReference type="Gene3D" id="3.30.40.10">
    <property type="entry name" value="Zinc/RING finger domain, C3HC4 (zinc finger)"/>
    <property type="match status" value="1"/>
</dbReference>
<feature type="domain" description="RING-type" evidence="4">
    <location>
        <begin position="328"/>
        <end position="371"/>
    </location>
</feature>
<proteinExistence type="predicted"/>
<feature type="region of interest" description="Disordered" evidence="2">
    <location>
        <begin position="291"/>
        <end position="310"/>
    </location>
</feature>
<reference evidence="5 6" key="1">
    <citation type="submission" date="2023-06" db="EMBL/GenBank/DDBJ databases">
        <title>Black Yeasts Isolated from many extreme environments.</title>
        <authorList>
            <person name="Coleine C."/>
            <person name="Stajich J.E."/>
            <person name="Selbmann L."/>
        </authorList>
    </citation>
    <scope>NUCLEOTIDE SEQUENCE [LARGE SCALE GENOMIC DNA]</scope>
    <source>
        <strain evidence="5 6">CCFEE 5887</strain>
    </source>
</reference>
<feature type="transmembrane region" description="Helical" evidence="3">
    <location>
        <begin position="217"/>
        <end position="242"/>
    </location>
</feature>
<protein>
    <recommendedName>
        <fullName evidence="4">RING-type domain-containing protein</fullName>
    </recommendedName>
</protein>
<evidence type="ECO:0000256" key="1">
    <source>
        <dbReference type="PROSITE-ProRule" id="PRU00175"/>
    </source>
</evidence>
<dbReference type="EMBL" id="JAXLQG010000019">
    <property type="protein sequence ID" value="KAK5530467.1"/>
    <property type="molecule type" value="Genomic_DNA"/>
</dbReference>
<dbReference type="PANTHER" id="PTHR45676:SF61">
    <property type="entry name" value="RING-TYPE DOMAIN-CONTAINING PROTEIN"/>
    <property type="match status" value="1"/>
</dbReference>
<dbReference type="PANTHER" id="PTHR45676">
    <property type="entry name" value="RING-H2 FINGER PROTEIN ATL51-RELATED"/>
    <property type="match status" value="1"/>
</dbReference>
<organism evidence="5 6">
    <name type="scientific">Vermiconidia calcicola</name>
    <dbReference type="NCBI Taxonomy" id="1690605"/>
    <lineage>
        <taxon>Eukaryota</taxon>
        <taxon>Fungi</taxon>
        <taxon>Dikarya</taxon>
        <taxon>Ascomycota</taxon>
        <taxon>Pezizomycotina</taxon>
        <taxon>Dothideomycetes</taxon>
        <taxon>Dothideomycetidae</taxon>
        <taxon>Mycosphaerellales</taxon>
        <taxon>Extremaceae</taxon>
        <taxon>Vermiconidia</taxon>
    </lineage>
</organism>
<dbReference type="PROSITE" id="PS50089">
    <property type="entry name" value="ZF_RING_2"/>
    <property type="match status" value="1"/>
</dbReference>
<sequence>MSAQSFGVVAAIVPDSKYDPNPSVRLVNKRTYGFELSAAGVVRTLSQNNPNDYGTIEGLLYVPDLPSSSPCDNATRALIPSNVTTRAQIPDGDYPLIAVAPWTHTSCVGAYLNAMAADKVRGGIFFHPGNDSQQPPPVSDPSWILHDGGQWKGANPYPVYAIPGMVGAFLLGELAQYSGNLSSAPYGTELMDIYNSHDVVRLVARFNVDVTGGIPTLWVFLIIVLAVLLAVVLITSFIMHWVQRKQRRQLQRRVANGEVDLEALGIKRLNVPQDILNKMPQLIYNKSDVDGDAKTESEKSAQSEDKGSSKVAVPGKAFREVHFSQTTCSICLDDFMNDETTVRELPCNHIFHPECIDPFLLNNSSLCPLCKKSVLPAGYCPVQVTNIMVRRERLLRRTRQRNIETPSEGNDSRLPGVTTLNRTMRHLSSPLNTSRNQHGSAAGEHTAGSEMQSVPPRRQTQIDDEMPADVRAQGTSARRAWRRERLATQQAQEYGNLAQEARVVDESRPLWRRIAGRIIPSLD</sequence>
<keyword evidence="1" id="KW-0479">Metal-binding</keyword>
<dbReference type="SMART" id="SM00184">
    <property type="entry name" value="RING"/>
    <property type="match status" value="1"/>
</dbReference>
<comment type="caution">
    <text evidence="5">The sequence shown here is derived from an EMBL/GenBank/DDBJ whole genome shotgun (WGS) entry which is preliminary data.</text>
</comment>
<feature type="region of interest" description="Disordered" evidence="2">
    <location>
        <begin position="427"/>
        <end position="465"/>
    </location>
</feature>
<accession>A0AAV9PYT2</accession>
<evidence type="ECO:0000259" key="4">
    <source>
        <dbReference type="PROSITE" id="PS50089"/>
    </source>
</evidence>
<keyword evidence="3" id="KW-0812">Transmembrane</keyword>
<dbReference type="GO" id="GO:0016567">
    <property type="term" value="P:protein ubiquitination"/>
    <property type="evidence" value="ECO:0007669"/>
    <property type="project" value="TreeGrafter"/>
</dbReference>
<evidence type="ECO:0000313" key="5">
    <source>
        <dbReference type="EMBL" id="KAK5530467.1"/>
    </source>
</evidence>